<accession>A0A1S3CWQ7</accession>
<reference evidence="3" key="1">
    <citation type="submission" date="2025-08" db="UniProtKB">
        <authorList>
            <consortium name="RefSeq"/>
        </authorList>
    </citation>
    <scope>IDENTIFICATION</scope>
</reference>
<dbReference type="GeneID" id="103506741"/>
<dbReference type="PaxDb" id="121845-A0A1S3CWQ7"/>
<evidence type="ECO:0000313" key="3">
    <source>
        <dbReference type="RefSeq" id="XP_008469365.1"/>
    </source>
</evidence>
<keyword evidence="1" id="KW-0812">Transmembrane</keyword>
<dbReference type="InterPro" id="IPR052728">
    <property type="entry name" value="O2_lipid_transport_reg"/>
</dbReference>
<keyword evidence="1" id="KW-1133">Transmembrane helix</keyword>
<sequence length="133" mass="15375">MLVPFSMLHNYRVLSQEDSNSLAMVNFTKVVFLLIIVFGHRYWTLLYVHHPVHNMEQAEKSYTNQNYAVLHSGALVNDVFLSVSGFLTAYSLLKTCGKLRGRQFVSCVWRKIYKLYPAYFFTLGFTTILLPAL</sequence>
<dbReference type="AlphaFoldDB" id="A0A1S3CWQ7"/>
<evidence type="ECO:0000256" key="1">
    <source>
        <dbReference type="SAM" id="Phobius"/>
    </source>
</evidence>
<protein>
    <submittedName>
        <fullName evidence="3">Uncharacterized protein LOC103506741</fullName>
    </submittedName>
</protein>
<dbReference type="Proteomes" id="UP000079169">
    <property type="component" value="Unplaced"/>
</dbReference>
<feature type="transmembrane region" description="Helical" evidence="1">
    <location>
        <begin position="74"/>
        <end position="93"/>
    </location>
</feature>
<feature type="transmembrane region" description="Helical" evidence="1">
    <location>
        <begin position="113"/>
        <end position="132"/>
    </location>
</feature>
<evidence type="ECO:0000313" key="2">
    <source>
        <dbReference type="Proteomes" id="UP000079169"/>
    </source>
</evidence>
<proteinExistence type="predicted"/>
<organism evidence="2 3">
    <name type="scientific">Diaphorina citri</name>
    <name type="common">Asian citrus psyllid</name>
    <dbReference type="NCBI Taxonomy" id="121845"/>
    <lineage>
        <taxon>Eukaryota</taxon>
        <taxon>Metazoa</taxon>
        <taxon>Ecdysozoa</taxon>
        <taxon>Arthropoda</taxon>
        <taxon>Hexapoda</taxon>
        <taxon>Insecta</taxon>
        <taxon>Pterygota</taxon>
        <taxon>Neoptera</taxon>
        <taxon>Paraneoptera</taxon>
        <taxon>Hemiptera</taxon>
        <taxon>Sternorrhyncha</taxon>
        <taxon>Psylloidea</taxon>
        <taxon>Psyllidae</taxon>
        <taxon>Diaphorininae</taxon>
        <taxon>Diaphorina</taxon>
    </lineage>
</organism>
<dbReference type="KEGG" id="dci:103506741"/>
<dbReference type="RefSeq" id="XP_008469365.1">
    <property type="nucleotide sequence ID" value="XM_008471143.2"/>
</dbReference>
<dbReference type="PANTHER" id="PTHR11161:SF0">
    <property type="entry name" value="O-ACYLTRANSFERASE LIKE PROTEIN"/>
    <property type="match status" value="1"/>
</dbReference>
<name>A0A1S3CWQ7_DIACI</name>
<keyword evidence="2" id="KW-1185">Reference proteome</keyword>
<gene>
    <name evidence="3" type="primary">LOC103506741</name>
</gene>
<keyword evidence="1" id="KW-0472">Membrane</keyword>
<feature type="transmembrane region" description="Helical" evidence="1">
    <location>
        <begin position="21"/>
        <end position="43"/>
    </location>
</feature>
<dbReference type="PANTHER" id="PTHR11161">
    <property type="entry name" value="O-ACYLTRANSFERASE"/>
    <property type="match status" value="1"/>
</dbReference>